<keyword evidence="6 7" id="KW-0472">Membrane</keyword>
<reference evidence="9 10" key="1">
    <citation type="submission" date="2016-02" db="EMBL/GenBank/DDBJ databases">
        <title>Comparison of Clostridium stercorarium subspecies using comparative genomics and transcriptomics.</title>
        <authorList>
            <person name="Schellenberg J."/>
            <person name="Thallinger G."/>
            <person name="Levin D.B."/>
            <person name="Zhang X."/>
            <person name="Alvare G."/>
            <person name="Fristensky B."/>
            <person name="Sparling R."/>
        </authorList>
    </citation>
    <scope>NUCLEOTIDE SEQUENCE [LARGE SCALE GENOMIC DNA]</scope>
    <source>
        <strain evidence="9 10">DSM 2910</strain>
    </source>
</reference>
<comment type="similarity">
    <text evidence="7">Belongs to the binding-protein-dependent transport system permease family.</text>
</comment>
<dbReference type="RefSeq" id="WP_054632585.1">
    <property type="nucleotide sequence ID" value="NZ_CP014672.1"/>
</dbReference>
<accession>A0A1B1YCL2</accession>
<dbReference type="CDD" id="cd06261">
    <property type="entry name" value="TM_PBP2"/>
    <property type="match status" value="1"/>
</dbReference>
<evidence type="ECO:0000259" key="8">
    <source>
        <dbReference type="PROSITE" id="PS50928"/>
    </source>
</evidence>
<dbReference type="OrthoDB" id="9787837at2"/>
<feature type="domain" description="ABC transmembrane type-1" evidence="8">
    <location>
        <begin position="85"/>
        <end position="276"/>
    </location>
</feature>
<evidence type="ECO:0000256" key="1">
    <source>
        <dbReference type="ARBA" id="ARBA00004651"/>
    </source>
</evidence>
<evidence type="ECO:0000256" key="3">
    <source>
        <dbReference type="ARBA" id="ARBA00022475"/>
    </source>
</evidence>
<evidence type="ECO:0000256" key="7">
    <source>
        <dbReference type="RuleBase" id="RU363032"/>
    </source>
</evidence>
<evidence type="ECO:0000256" key="6">
    <source>
        <dbReference type="ARBA" id="ARBA00023136"/>
    </source>
</evidence>
<evidence type="ECO:0000256" key="2">
    <source>
        <dbReference type="ARBA" id="ARBA00022448"/>
    </source>
</evidence>
<name>A0A1B1YCL2_THEST</name>
<comment type="subcellular location">
    <subcellularLocation>
        <location evidence="1 7">Cell membrane</location>
        <topology evidence="1 7">Multi-pass membrane protein</topology>
    </subcellularLocation>
</comment>
<feature type="transmembrane region" description="Helical" evidence="7">
    <location>
        <begin position="153"/>
        <end position="170"/>
    </location>
</feature>
<dbReference type="AlphaFoldDB" id="A0A1B1YCL2"/>
<sequence length="290" mass="32424">MARYRKNYINPKRFDRSQIKIMLILLPLALFMLLPIVFIFCHAFKPMDELFAYPPRFFVIRPTLDNFYKLFRTTSTSAIPIGRYVFNTFLVTLTTVTGSVFISTLAAFALSKLRFKGKVTLMEINNAALMFVPVSVMIPRYLIINALGLIDTYFALILPLMAMPVCLFLIKQFTDQVPDSLIEAAYIEGAGDFTVYRRIILPLIKPAVATGAILSFQQVWGDVMSSSYYISNETLRTLPFYMNTLTGAGNVVAGQGMAAAAGLVMFVPNLALFVILQSNVMNTMAHSGLK</sequence>
<protein>
    <submittedName>
        <fullName evidence="9">ABC transporter permease</fullName>
    </submittedName>
</protein>
<dbReference type="GO" id="GO:0055085">
    <property type="term" value="P:transmembrane transport"/>
    <property type="evidence" value="ECO:0007669"/>
    <property type="project" value="InterPro"/>
</dbReference>
<evidence type="ECO:0000256" key="4">
    <source>
        <dbReference type="ARBA" id="ARBA00022692"/>
    </source>
</evidence>
<dbReference type="PANTHER" id="PTHR43744:SF1">
    <property type="entry name" value="BINDING-PROTEIN-DEPENDENT TRANSPORT SYSTEMS INNER MEMBRANE COMPONENT"/>
    <property type="match status" value="1"/>
</dbReference>
<dbReference type="Pfam" id="PF00528">
    <property type="entry name" value="BPD_transp_1"/>
    <property type="match status" value="1"/>
</dbReference>
<evidence type="ECO:0000313" key="9">
    <source>
        <dbReference type="EMBL" id="ANW98495.1"/>
    </source>
</evidence>
<dbReference type="SUPFAM" id="SSF161098">
    <property type="entry name" value="MetI-like"/>
    <property type="match status" value="1"/>
</dbReference>
<dbReference type="Gene3D" id="1.10.3720.10">
    <property type="entry name" value="MetI-like"/>
    <property type="match status" value="1"/>
</dbReference>
<dbReference type="Proteomes" id="UP000092971">
    <property type="component" value="Chromosome"/>
</dbReference>
<keyword evidence="4 7" id="KW-0812">Transmembrane</keyword>
<dbReference type="InterPro" id="IPR000515">
    <property type="entry name" value="MetI-like"/>
</dbReference>
<gene>
    <name evidence="9" type="ORF">CSTERTH_05290</name>
</gene>
<evidence type="ECO:0000313" key="10">
    <source>
        <dbReference type="Proteomes" id="UP000092971"/>
    </source>
</evidence>
<evidence type="ECO:0000256" key="5">
    <source>
        <dbReference type="ARBA" id="ARBA00022989"/>
    </source>
</evidence>
<keyword evidence="3" id="KW-1003">Cell membrane</keyword>
<dbReference type="EMBL" id="CP014672">
    <property type="protein sequence ID" value="ANW98495.1"/>
    <property type="molecule type" value="Genomic_DNA"/>
</dbReference>
<organism evidence="9 10">
    <name type="scientific">Thermoclostridium stercorarium subsp. thermolacticum DSM 2910</name>
    <dbReference type="NCBI Taxonomy" id="1121336"/>
    <lineage>
        <taxon>Bacteria</taxon>
        <taxon>Bacillati</taxon>
        <taxon>Bacillota</taxon>
        <taxon>Clostridia</taxon>
        <taxon>Eubacteriales</taxon>
        <taxon>Oscillospiraceae</taxon>
        <taxon>Thermoclostridium</taxon>
    </lineage>
</organism>
<feature type="transmembrane region" description="Helical" evidence="7">
    <location>
        <begin position="84"/>
        <end position="108"/>
    </location>
</feature>
<keyword evidence="2 7" id="KW-0813">Transport</keyword>
<dbReference type="PROSITE" id="PS50928">
    <property type="entry name" value="ABC_TM1"/>
    <property type="match status" value="1"/>
</dbReference>
<dbReference type="PANTHER" id="PTHR43744">
    <property type="entry name" value="ABC TRANSPORTER PERMEASE PROTEIN MG189-RELATED-RELATED"/>
    <property type="match status" value="1"/>
</dbReference>
<feature type="transmembrane region" description="Helical" evidence="7">
    <location>
        <begin position="128"/>
        <end position="147"/>
    </location>
</feature>
<feature type="transmembrane region" description="Helical" evidence="7">
    <location>
        <begin position="251"/>
        <end position="276"/>
    </location>
</feature>
<feature type="transmembrane region" description="Helical" evidence="7">
    <location>
        <begin position="207"/>
        <end position="231"/>
    </location>
</feature>
<proteinExistence type="inferred from homology"/>
<keyword evidence="5 7" id="KW-1133">Transmembrane helix</keyword>
<dbReference type="InterPro" id="IPR035906">
    <property type="entry name" value="MetI-like_sf"/>
</dbReference>
<dbReference type="GO" id="GO:0005886">
    <property type="term" value="C:plasma membrane"/>
    <property type="evidence" value="ECO:0007669"/>
    <property type="project" value="UniProtKB-SubCell"/>
</dbReference>
<feature type="transmembrane region" description="Helical" evidence="7">
    <location>
        <begin position="21"/>
        <end position="45"/>
    </location>
</feature>